<dbReference type="AlphaFoldDB" id="A0A1I8NJ58"/>
<evidence type="ECO:0000256" key="1">
    <source>
        <dbReference type="SAM" id="MobiDB-lite"/>
    </source>
</evidence>
<feature type="compositionally biased region" description="Polar residues" evidence="1">
    <location>
        <begin position="43"/>
        <end position="55"/>
    </location>
</feature>
<gene>
    <name evidence="3" type="primary">105261748</name>
</gene>
<keyword evidence="2" id="KW-0732">Signal</keyword>
<feature type="region of interest" description="Disordered" evidence="1">
    <location>
        <begin position="41"/>
        <end position="85"/>
    </location>
</feature>
<evidence type="ECO:0000256" key="2">
    <source>
        <dbReference type="SAM" id="SignalP"/>
    </source>
</evidence>
<organism evidence="3">
    <name type="scientific">Musca domestica</name>
    <name type="common">House fly</name>
    <dbReference type="NCBI Taxonomy" id="7370"/>
    <lineage>
        <taxon>Eukaryota</taxon>
        <taxon>Metazoa</taxon>
        <taxon>Ecdysozoa</taxon>
        <taxon>Arthropoda</taxon>
        <taxon>Hexapoda</taxon>
        <taxon>Insecta</taxon>
        <taxon>Pterygota</taxon>
        <taxon>Neoptera</taxon>
        <taxon>Endopterygota</taxon>
        <taxon>Diptera</taxon>
        <taxon>Brachycera</taxon>
        <taxon>Muscomorpha</taxon>
        <taxon>Muscoidea</taxon>
        <taxon>Muscidae</taxon>
        <taxon>Musca</taxon>
    </lineage>
</organism>
<name>A0A1I8NJ58_MUSDO</name>
<feature type="chain" id="PRO_5044561892" evidence="2">
    <location>
        <begin position="21"/>
        <end position="85"/>
    </location>
</feature>
<protein>
    <submittedName>
        <fullName evidence="3">Uncharacterized protein</fullName>
    </submittedName>
</protein>
<dbReference type="EnsemblMetazoa" id="MDOA016023-RA">
    <property type="protein sequence ID" value="MDOA016023-PA"/>
    <property type="gene ID" value="MDOA016023"/>
</dbReference>
<dbReference type="VEuPathDB" id="VectorBase:MDOA016023"/>
<accession>A0A1I8NJ58</accession>
<feature type="signal peptide" evidence="2">
    <location>
        <begin position="1"/>
        <end position="20"/>
    </location>
</feature>
<evidence type="ECO:0000313" key="3">
    <source>
        <dbReference type="EnsemblMetazoa" id="MDOA016023-PA"/>
    </source>
</evidence>
<sequence>MNLNIFFILLLLGLISFVKSGIVSPLEGGYNQVDVPLRRVKRSQNIDSPSETDNGSSRKREKKFFPVWDDANGEYTEQESKSKGN</sequence>
<proteinExistence type="predicted"/>
<reference evidence="3" key="1">
    <citation type="submission" date="2020-05" db="UniProtKB">
        <authorList>
            <consortium name="EnsemblMetazoa"/>
        </authorList>
    </citation>
    <scope>IDENTIFICATION</scope>
    <source>
        <strain evidence="3">Aabys</strain>
    </source>
</reference>